<evidence type="ECO:0000313" key="2">
    <source>
        <dbReference type="WBParaSite" id="maker-unitig_36097-snap-gene-0.3-mRNA-1"/>
    </source>
</evidence>
<dbReference type="WBParaSite" id="maker-unitig_36097-snap-gene-0.3-mRNA-1">
    <property type="protein sequence ID" value="maker-unitig_36097-snap-gene-0.3-mRNA-1"/>
    <property type="gene ID" value="maker-unitig_36097-snap-gene-0.3"/>
</dbReference>
<proteinExistence type="predicted"/>
<dbReference type="AlphaFoldDB" id="A0A1I8FJY7"/>
<accession>A0A1I8FJY7</accession>
<name>A0A1I8FJY7_9PLAT</name>
<evidence type="ECO:0000313" key="1">
    <source>
        <dbReference type="Proteomes" id="UP000095280"/>
    </source>
</evidence>
<keyword evidence="1" id="KW-1185">Reference proteome</keyword>
<protein>
    <submittedName>
        <fullName evidence="2">TNFR-Cys domain-containing protein</fullName>
    </submittedName>
</protein>
<reference evidence="2" key="1">
    <citation type="submission" date="2016-11" db="UniProtKB">
        <authorList>
            <consortium name="WormBaseParasite"/>
        </authorList>
    </citation>
    <scope>IDENTIFICATION</scope>
</reference>
<sequence length="262" mass="29077">LRLRPQRHREVQPTHWRVSLPSGRQRRPLLRECEPDRWRLRVAPAAVATCGCGNASLSSQCDRDTGLCQCAGASRLTSATGACPGYYGYGPDGVHQLHRRELRRLRQCHGPVPVRRRGPRERCDICRRGWLNTPQGGCKVCDSCIFMLIDSTDSANSSLQRLRAGQAAVLNGSELERLLVRIDSELQQFDAEAATLASEGDRDAGLGPVQEKLDELMKRQEAEDAQTLALMKDQNDTRDQAEEALTSLQSLQNSSQLMDADA</sequence>
<dbReference type="Proteomes" id="UP000095280">
    <property type="component" value="Unplaced"/>
</dbReference>
<organism evidence="1 2">
    <name type="scientific">Macrostomum lignano</name>
    <dbReference type="NCBI Taxonomy" id="282301"/>
    <lineage>
        <taxon>Eukaryota</taxon>
        <taxon>Metazoa</taxon>
        <taxon>Spiralia</taxon>
        <taxon>Lophotrochozoa</taxon>
        <taxon>Platyhelminthes</taxon>
        <taxon>Rhabditophora</taxon>
        <taxon>Macrostomorpha</taxon>
        <taxon>Macrostomida</taxon>
        <taxon>Macrostomidae</taxon>
        <taxon>Macrostomum</taxon>
    </lineage>
</organism>